<feature type="binding site" evidence="7">
    <location>
        <begin position="90"/>
        <end position="92"/>
    </location>
    <ligand>
        <name>FMN</name>
        <dbReference type="ChEBI" id="CHEBI:58210"/>
    </ligand>
</feature>
<feature type="binding site" evidence="7">
    <location>
        <position position="264"/>
    </location>
    <ligand>
        <name>FMN</name>
        <dbReference type="ChEBI" id="CHEBI:58210"/>
    </ligand>
</feature>
<dbReference type="GO" id="GO:0004459">
    <property type="term" value="F:L-lactate dehydrogenase (NAD+) activity"/>
    <property type="evidence" value="ECO:0007669"/>
    <property type="project" value="TreeGrafter"/>
</dbReference>
<dbReference type="EC" id="1.1.2.3" evidence="9"/>
<keyword evidence="2 7" id="KW-0285">Flavoprotein</keyword>
<dbReference type="PROSITE" id="PS00557">
    <property type="entry name" value="FMN_HYDROXY_ACID_DH_1"/>
    <property type="match status" value="1"/>
</dbReference>
<evidence type="ECO:0000256" key="1">
    <source>
        <dbReference type="ARBA" id="ARBA00001917"/>
    </source>
</evidence>
<feature type="binding site" evidence="7">
    <location>
        <position position="288"/>
    </location>
    <ligand>
        <name>glyoxylate</name>
        <dbReference type="ChEBI" id="CHEBI:36655"/>
    </ligand>
</feature>
<dbReference type="EMBL" id="JAATJJ010000001">
    <property type="protein sequence ID" value="NJB70203.1"/>
    <property type="molecule type" value="Genomic_DNA"/>
</dbReference>
<evidence type="ECO:0000256" key="6">
    <source>
        <dbReference type="PIRSR" id="PIRSR000138-1"/>
    </source>
</evidence>
<dbReference type="InterPro" id="IPR000262">
    <property type="entry name" value="FMN-dep_DH"/>
</dbReference>
<feature type="binding site" evidence="7">
    <location>
        <position position="140"/>
    </location>
    <ligand>
        <name>FMN</name>
        <dbReference type="ChEBI" id="CHEBI:58210"/>
    </ligand>
</feature>
<evidence type="ECO:0000256" key="7">
    <source>
        <dbReference type="PIRSR" id="PIRSR000138-2"/>
    </source>
</evidence>
<evidence type="ECO:0000256" key="2">
    <source>
        <dbReference type="ARBA" id="ARBA00022630"/>
    </source>
</evidence>
<feature type="binding site" evidence="7">
    <location>
        <begin position="342"/>
        <end position="343"/>
    </location>
    <ligand>
        <name>FMN</name>
        <dbReference type="ChEBI" id="CHEBI:58210"/>
    </ligand>
</feature>
<protein>
    <submittedName>
        <fullName evidence="9">L-lactate dehydrogenase (Cytochrome)</fullName>
        <ecNumber evidence="9">1.1.2.3</ecNumber>
    </submittedName>
</protein>
<dbReference type="SUPFAM" id="SSF51395">
    <property type="entry name" value="FMN-linked oxidoreductases"/>
    <property type="match status" value="1"/>
</dbReference>
<feature type="binding site" evidence="7">
    <location>
        <position position="119"/>
    </location>
    <ligand>
        <name>FMN</name>
        <dbReference type="ChEBI" id="CHEBI:58210"/>
    </ligand>
</feature>
<dbReference type="GO" id="GO:0009060">
    <property type="term" value="P:aerobic respiration"/>
    <property type="evidence" value="ECO:0007669"/>
    <property type="project" value="TreeGrafter"/>
</dbReference>
<dbReference type="Pfam" id="PF01070">
    <property type="entry name" value="FMN_dh"/>
    <property type="match status" value="1"/>
</dbReference>
<dbReference type="AlphaFoldDB" id="A0A846QV83"/>
<keyword evidence="10" id="KW-1185">Reference proteome</keyword>
<evidence type="ECO:0000313" key="10">
    <source>
        <dbReference type="Proteomes" id="UP000590442"/>
    </source>
</evidence>
<comment type="cofactor">
    <cofactor evidence="1">
        <name>FMN</name>
        <dbReference type="ChEBI" id="CHEBI:58210"/>
    </cofactor>
</comment>
<reference evidence="9 10" key="1">
    <citation type="submission" date="2020-03" db="EMBL/GenBank/DDBJ databases">
        <title>Genomic Encyclopedia of Type Strains, Phase IV (KMG-IV): sequencing the most valuable type-strain genomes for metagenomic binning, comparative biology and taxonomic classification.</title>
        <authorList>
            <person name="Goeker M."/>
        </authorList>
    </citation>
    <scope>NUCLEOTIDE SEQUENCE [LARGE SCALE GENOMIC DNA]</scope>
    <source>
        <strain evidence="9 10">DSM 29762</strain>
    </source>
</reference>
<evidence type="ECO:0000256" key="4">
    <source>
        <dbReference type="ARBA" id="ARBA00023002"/>
    </source>
</evidence>
<accession>A0A846QV83</accession>
<dbReference type="InterPro" id="IPR008259">
    <property type="entry name" value="FMN_hydac_DH_AS"/>
</dbReference>
<dbReference type="PANTHER" id="PTHR10578:SF107">
    <property type="entry name" value="2-HYDROXYACID OXIDASE 1"/>
    <property type="match status" value="1"/>
</dbReference>
<evidence type="ECO:0000256" key="5">
    <source>
        <dbReference type="ARBA" id="ARBA00024042"/>
    </source>
</evidence>
<organism evidence="9 10">
    <name type="scientific">Saonia flava</name>
    <dbReference type="NCBI Taxonomy" id="523696"/>
    <lineage>
        <taxon>Bacteria</taxon>
        <taxon>Pseudomonadati</taxon>
        <taxon>Bacteroidota</taxon>
        <taxon>Flavobacteriia</taxon>
        <taxon>Flavobacteriales</taxon>
        <taxon>Flavobacteriaceae</taxon>
        <taxon>Saonia</taxon>
    </lineage>
</organism>
<dbReference type="GO" id="GO:0004460">
    <property type="term" value="F:L-lactate dehydrogenase (cytochrome) activity"/>
    <property type="evidence" value="ECO:0007669"/>
    <property type="project" value="UniProtKB-EC"/>
</dbReference>
<dbReference type="CDD" id="cd02809">
    <property type="entry name" value="alpha_hydroxyacid_oxid_FMN"/>
    <property type="match status" value="1"/>
</dbReference>
<feature type="binding site" evidence="7">
    <location>
        <begin position="319"/>
        <end position="323"/>
    </location>
    <ligand>
        <name>FMN</name>
        <dbReference type="ChEBI" id="CHEBI:58210"/>
    </ligand>
</feature>
<dbReference type="GO" id="GO:0005886">
    <property type="term" value="C:plasma membrane"/>
    <property type="evidence" value="ECO:0007669"/>
    <property type="project" value="TreeGrafter"/>
</dbReference>
<dbReference type="InterPro" id="IPR012133">
    <property type="entry name" value="Alpha-hydoxy_acid_DH_FMN"/>
</dbReference>
<feature type="active site" description="Proton acceptor" evidence="6">
    <location>
        <position position="288"/>
    </location>
</feature>
<dbReference type="Gene3D" id="3.20.20.70">
    <property type="entry name" value="Aldolase class I"/>
    <property type="match status" value="1"/>
</dbReference>
<evidence type="ECO:0000313" key="9">
    <source>
        <dbReference type="EMBL" id="NJB70203.1"/>
    </source>
</evidence>
<keyword evidence="3 7" id="KW-0288">FMN</keyword>
<sequence>MGRIPKTIQDSFNSKYPSIEDLRNRAQKKIPKFAFEYLDGGCNEDVNLDKNTREVREVELKPYYLTKHTRSSMKTNLFGHEYDAPFGIAPVGLQGLMWPNSPEILAKSAFDHNIPFILSTVSTSSIERIGEITEGKAWFQLYHPAENSLRDDMLKRAAVSEYPVLVLLSDVPTFGYRPRDIRNGLAMPPKMSLKNMLQILGKPEWAIKTLKYGQPNFATLKPYMPENLDLKQLGKFMNDTFSGRLNEEKIKPIRDMWKGKIVLKGVASEEDTEKAIQLGLDGIIVSNHGGRQLDAGQSTIKPLVPISEKYGDKIKVMMDSGLRSGPDIARALATGAEFTFLGRSFMYGVSALGNQGGNHTISILKTQLQQVMEQVCCERIEDFPNHLISKTN</sequence>
<feature type="binding site" evidence="7">
    <location>
        <position position="37"/>
    </location>
    <ligand>
        <name>glyoxylate</name>
        <dbReference type="ChEBI" id="CHEBI:36655"/>
    </ligand>
</feature>
<dbReference type="RefSeq" id="WP_167960803.1">
    <property type="nucleotide sequence ID" value="NZ_JAATJJ010000001.1"/>
</dbReference>
<dbReference type="PROSITE" id="PS51349">
    <property type="entry name" value="FMN_HYDROXY_ACID_DH_2"/>
    <property type="match status" value="1"/>
</dbReference>
<feature type="binding site" evidence="7">
    <location>
        <position position="286"/>
    </location>
    <ligand>
        <name>FMN</name>
        <dbReference type="ChEBI" id="CHEBI:58210"/>
    </ligand>
</feature>
<feature type="binding site" evidence="7">
    <location>
        <position position="177"/>
    </location>
    <ligand>
        <name>glyoxylate</name>
        <dbReference type="ChEBI" id="CHEBI:36655"/>
    </ligand>
</feature>
<feature type="binding site" evidence="7">
    <location>
        <position position="291"/>
    </location>
    <ligand>
        <name>glyoxylate</name>
        <dbReference type="ChEBI" id="CHEBI:36655"/>
    </ligand>
</feature>
<gene>
    <name evidence="9" type="ORF">GGR42_000665</name>
</gene>
<dbReference type="GO" id="GO:0010181">
    <property type="term" value="F:FMN binding"/>
    <property type="evidence" value="ECO:0007669"/>
    <property type="project" value="InterPro"/>
</dbReference>
<dbReference type="InterPro" id="IPR037396">
    <property type="entry name" value="FMN_HAD"/>
</dbReference>
<evidence type="ECO:0000259" key="8">
    <source>
        <dbReference type="PROSITE" id="PS51349"/>
    </source>
</evidence>
<keyword evidence="4 9" id="KW-0560">Oxidoreductase</keyword>
<feature type="binding site" evidence="7">
    <location>
        <position position="142"/>
    </location>
    <ligand>
        <name>glyoxylate</name>
        <dbReference type="ChEBI" id="CHEBI:36655"/>
    </ligand>
</feature>
<feature type="domain" description="FMN hydroxy acid dehydrogenase" evidence="8">
    <location>
        <begin position="11"/>
        <end position="392"/>
    </location>
</feature>
<comment type="similarity">
    <text evidence="5">Belongs to the FMN-dependent alpha-hydroxy acid dehydrogenase family.</text>
</comment>
<name>A0A846QV83_9FLAO</name>
<dbReference type="Proteomes" id="UP000590442">
    <property type="component" value="Unassembled WGS sequence"/>
</dbReference>
<proteinExistence type="inferred from homology"/>
<evidence type="ECO:0000256" key="3">
    <source>
        <dbReference type="ARBA" id="ARBA00022643"/>
    </source>
</evidence>
<dbReference type="PANTHER" id="PTHR10578">
    <property type="entry name" value="S -2-HYDROXY-ACID OXIDASE-RELATED"/>
    <property type="match status" value="1"/>
</dbReference>
<dbReference type="PIRSF" id="PIRSF000138">
    <property type="entry name" value="Al-hdrx_acd_dh"/>
    <property type="match status" value="1"/>
</dbReference>
<comment type="caution">
    <text evidence="9">The sequence shown here is derived from an EMBL/GenBank/DDBJ whole genome shotgun (WGS) entry which is preliminary data.</text>
</comment>
<dbReference type="InterPro" id="IPR013785">
    <property type="entry name" value="Aldolase_TIM"/>
</dbReference>